<keyword evidence="1" id="KW-0812">Transmembrane</keyword>
<dbReference type="InterPro" id="IPR036164">
    <property type="entry name" value="bL21-like_sf"/>
</dbReference>
<gene>
    <name evidence="2" type="primary">rplU</name>
    <name evidence="2" type="ORF">A355_0161</name>
</gene>
<evidence type="ECO:0000256" key="1">
    <source>
        <dbReference type="SAM" id="Phobius"/>
    </source>
</evidence>
<reference evidence="2 3" key="1">
    <citation type="journal article" date="2012" name="Mol. Biol. Evol.">
        <title>Genome reduction and co-evolution between the primary and secondary bacterial symbionts of psyllids.</title>
        <authorList>
            <person name="Sloan D.B."/>
            <person name="Moran N.A."/>
        </authorList>
    </citation>
    <scope>NUCLEOTIDE SEQUENCE [LARGE SCALE GENOMIC DNA]</scope>
    <source>
        <strain evidence="2 3">HT</strain>
    </source>
</reference>
<keyword evidence="2" id="KW-0687">Ribonucleoprotein</keyword>
<keyword evidence="2" id="KW-0689">Ribosomal protein</keyword>
<dbReference type="SUPFAM" id="SSF141091">
    <property type="entry name" value="L21p-like"/>
    <property type="match status" value="1"/>
</dbReference>
<name>J3TWD2_CARRU</name>
<dbReference type="PATRIC" id="fig|1202539.3.peg.131"/>
<keyword evidence="1" id="KW-0472">Membrane</keyword>
<keyword evidence="1" id="KW-1133">Transmembrane helix</keyword>
<dbReference type="EMBL" id="CP003544">
    <property type="protein sequence ID" value="AFP84180.1"/>
    <property type="molecule type" value="Genomic_DNA"/>
</dbReference>
<dbReference type="KEGG" id="crt:A355_0161"/>
<accession>J3TWD2</accession>
<sequence>MKKINLIFKINKKMYFCENNNYLITDYLNYNIGSKLIFKNIIYYYNNKIKMDIFGLNFNIYFIILKHFYIKTITIKKKRRKNVIKKNISYKKKSLIYIQNII</sequence>
<dbReference type="GO" id="GO:0005840">
    <property type="term" value="C:ribosome"/>
    <property type="evidence" value="ECO:0007669"/>
    <property type="project" value="UniProtKB-KW"/>
</dbReference>
<dbReference type="HOGENOM" id="CLU_179124_0_0_6"/>
<proteinExistence type="predicted"/>
<dbReference type="Proteomes" id="UP000003933">
    <property type="component" value="Chromosome"/>
</dbReference>
<dbReference type="RefSeq" id="WP_014887480.1">
    <property type="nucleotide sequence ID" value="NC_018417.1"/>
</dbReference>
<protein>
    <submittedName>
        <fullName evidence="2">Putative ribosomal protein L21</fullName>
    </submittedName>
</protein>
<evidence type="ECO:0000313" key="3">
    <source>
        <dbReference type="Proteomes" id="UP000003933"/>
    </source>
</evidence>
<dbReference type="STRING" id="1202539.A355_0161"/>
<evidence type="ECO:0000313" key="2">
    <source>
        <dbReference type="EMBL" id="AFP84180.1"/>
    </source>
</evidence>
<organism evidence="2 3">
    <name type="scientific">Candidatus Carsonella ruddii HT isolate Thao2000</name>
    <dbReference type="NCBI Taxonomy" id="1202539"/>
    <lineage>
        <taxon>Bacteria</taxon>
        <taxon>Pseudomonadati</taxon>
        <taxon>Pseudomonadota</taxon>
        <taxon>Gammaproteobacteria</taxon>
        <taxon>Oceanospirillales</taxon>
        <taxon>Halomonadaceae</taxon>
        <taxon>Zymobacter group</taxon>
        <taxon>Candidatus Carsonella</taxon>
    </lineage>
</organism>
<dbReference type="AlphaFoldDB" id="J3TWD2"/>
<feature type="transmembrane region" description="Helical" evidence="1">
    <location>
        <begin position="53"/>
        <end position="70"/>
    </location>
</feature>